<dbReference type="KEGG" id="pfg:AB870_25485"/>
<dbReference type="RefSeq" id="WP_047909485.1">
    <property type="nucleotide sequence ID" value="NZ_CP011809.2"/>
</dbReference>
<protein>
    <submittedName>
        <fullName evidence="1">Uncharacterized protein</fullName>
    </submittedName>
</protein>
<name>A0A0H3X0Y7_9BURK</name>
<evidence type="ECO:0000313" key="2">
    <source>
        <dbReference type="Proteomes" id="UP000035651"/>
    </source>
</evidence>
<dbReference type="EMBL" id="CP011809">
    <property type="protein sequence ID" value="AKM33525.1"/>
    <property type="molecule type" value="Genomic_DNA"/>
</dbReference>
<dbReference type="PATRIC" id="fig|656179.3.peg.5493"/>
<dbReference type="Proteomes" id="UP000035651">
    <property type="component" value="Plasmid pPF72-2"/>
</dbReference>
<evidence type="ECO:0000313" key="1">
    <source>
        <dbReference type="EMBL" id="AKM33525.1"/>
    </source>
</evidence>
<proteinExistence type="predicted"/>
<reference evidence="1" key="1">
    <citation type="submission" date="2016-06" db="EMBL/GenBank/DDBJ databases">
        <title>Complete Genome Sequence of Pandoraea faecigallinarum DSM-23572.</title>
        <authorList>
            <person name="Yong D."/>
            <person name="Ee R."/>
            <person name="Lim Y.-L."/>
            <person name="Yin W.-F."/>
            <person name="Chan K.-G."/>
        </authorList>
    </citation>
    <scope>NUCLEOTIDE SEQUENCE</scope>
    <source>
        <strain evidence="1">DSM 23572</strain>
        <plasmid evidence="1">pPF72-2</plasmid>
    </source>
</reference>
<dbReference type="OrthoDB" id="9772604at2"/>
<gene>
    <name evidence="1" type="ORF">AB870_25485</name>
</gene>
<sequence>MTPTLYGGEYLARWGFTPQKPMKRAHAQPWLSSHTGEHEVFYLPSYSPGLNLGAVFMFNADLKAKQAAGANQVSCQESRRKSFAGLPEIATA</sequence>
<keyword evidence="1" id="KW-0614">Plasmid</keyword>
<keyword evidence="2" id="KW-1185">Reference proteome</keyword>
<dbReference type="AlphaFoldDB" id="A0A0H3X0Y7"/>
<geneLocation type="plasmid" evidence="1 2">
    <name>pPF72-2</name>
</geneLocation>
<organism evidence="1 2">
    <name type="scientific">Pandoraea faecigallinarum</name>
    <dbReference type="NCBI Taxonomy" id="656179"/>
    <lineage>
        <taxon>Bacteria</taxon>
        <taxon>Pseudomonadati</taxon>
        <taxon>Pseudomonadota</taxon>
        <taxon>Betaproteobacteria</taxon>
        <taxon>Burkholderiales</taxon>
        <taxon>Burkholderiaceae</taxon>
        <taxon>Pandoraea</taxon>
    </lineage>
</organism>
<accession>A0A0H3X0Y7</accession>